<keyword evidence="9" id="KW-0143">Chaperone</keyword>
<evidence type="ECO:0000256" key="2">
    <source>
        <dbReference type="ARBA" id="ARBA00007381"/>
    </source>
</evidence>
<dbReference type="InterPro" id="IPR043129">
    <property type="entry name" value="ATPase_NBD"/>
</dbReference>
<dbReference type="GO" id="GO:0140662">
    <property type="term" value="F:ATP-dependent protein folding chaperone"/>
    <property type="evidence" value="ECO:0007669"/>
    <property type="project" value="InterPro"/>
</dbReference>
<dbReference type="Pfam" id="PF00012">
    <property type="entry name" value="HSP70"/>
    <property type="match status" value="1"/>
</dbReference>
<dbReference type="PROSITE" id="PS00329">
    <property type="entry name" value="HSP70_2"/>
    <property type="match status" value="1"/>
</dbReference>
<evidence type="ECO:0000256" key="6">
    <source>
        <dbReference type="ARBA" id="ARBA00022741"/>
    </source>
</evidence>
<dbReference type="InterPro" id="IPR013126">
    <property type="entry name" value="Hsp_70_fam"/>
</dbReference>
<dbReference type="FunFam" id="3.30.420.40:FF:000144">
    <property type="entry name" value="Molecular chaperone HscC"/>
    <property type="match status" value="1"/>
</dbReference>
<dbReference type="PANTHER" id="PTHR19375">
    <property type="entry name" value="HEAT SHOCK PROTEIN 70KDA"/>
    <property type="match status" value="1"/>
</dbReference>
<evidence type="ECO:0000256" key="12">
    <source>
        <dbReference type="ARBA" id="ARBA00033103"/>
    </source>
</evidence>
<dbReference type="InterPro" id="IPR042030">
    <property type="entry name" value="HscC_NBD"/>
</dbReference>
<sequence length="568" mass="63562">MTTIGIDLGTSNSLVAYWSEEGPKIIPNVLGNHLTPSIISVDDNGEILIGDIAKERLITHPSLTVSAFKRHMGTRKSYSLGAYTFSPEELSSFVLQSLKKDAEAFFEKEITNAVISVPAYFNDQQRKATKRASELADLTVERLISEPTAAAIAYGFHQQEDESKLLVFDLGGGTFDVSVLELFEGVMEVKSIAGDNFLGGEDFTELLMNYFINALEIPPEALDPHALSALFKQAEQCKTQLSSNQQSSVMTLTLDGTRHEVKVDRSIFEQLAQPLMLRLRNPIERALRDAHLRTNDIDGIVLIGGATRMPMIRMTVSKMFGRLPFISIHPDEAVALGTAVQVALKERNEAVQELILTDVCPYTLGINVVKRLSGDDYSTGHFSPIIERNTPIPVSRVDHFETVYDSQPQIQIGIYQGESRLVENNLMLGEMTVDVPVAPAGKEQIDVRYTYDVNGLLEVEVTVVSTGKKKKMMIEKNEGGLSEIEMEERMKQLKSLKIHPRDRTENRLLFARGERLYEEALGDKRHIIAGALVQFERVIASQHEQNIKRAAAKLKESLDQFERWNDIW</sequence>
<comment type="similarity">
    <text evidence="2 13">Belongs to the heat shock protein 70 family.</text>
</comment>
<dbReference type="Gene3D" id="3.90.640.10">
    <property type="entry name" value="Actin, Chain A, domain 4"/>
    <property type="match status" value="1"/>
</dbReference>
<dbReference type="RefSeq" id="WP_119114429.1">
    <property type="nucleotide sequence ID" value="NZ_CBCSEO010000012.1"/>
</dbReference>
<comment type="function">
    <text evidence="1">Acts as a chaperone.</text>
</comment>
<dbReference type="InterPro" id="IPR018181">
    <property type="entry name" value="Heat_shock_70_CS"/>
</dbReference>
<keyword evidence="7 13" id="KW-0067">ATP-binding</keyword>
<evidence type="ECO:0000313" key="15">
    <source>
        <dbReference type="Proteomes" id="UP000265816"/>
    </source>
</evidence>
<dbReference type="EMBL" id="QWVT01000037">
    <property type="protein sequence ID" value="RID82491.1"/>
    <property type="molecule type" value="Genomic_DNA"/>
</dbReference>
<evidence type="ECO:0000256" key="7">
    <source>
        <dbReference type="ARBA" id="ARBA00022840"/>
    </source>
</evidence>
<dbReference type="CDD" id="cd10235">
    <property type="entry name" value="ASKHA_NBD_HSP70_HscC"/>
    <property type="match status" value="1"/>
</dbReference>
<dbReference type="PROSITE" id="PS00297">
    <property type="entry name" value="HSP70_1"/>
    <property type="match status" value="1"/>
</dbReference>
<keyword evidence="6 13" id="KW-0547">Nucleotide-binding</keyword>
<evidence type="ECO:0000256" key="5">
    <source>
        <dbReference type="ARBA" id="ARBA00022553"/>
    </source>
</evidence>
<keyword evidence="8" id="KW-0346">Stress response</keyword>
<evidence type="ECO:0000256" key="11">
    <source>
        <dbReference type="ARBA" id="ARBA00030945"/>
    </source>
</evidence>
<dbReference type="Gene3D" id="2.60.34.10">
    <property type="entry name" value="Substrate Binding Domain Of DNAk, Chain A, domain 1"/>
    <property type="match status" value="1"/>
</dbReference>
<proteinExistence type="inferred from homology"/>
<dbReference type="OrthoDB" id="9766019at2"/>
<protein>
    <recommendedName>
        <fullName evidence="3">Chaperone protein DnaK</fullName>
    </recommendedName>
    <alternativeName>
        <fullName evidence="4">Chaperone protein dnaK</fullName>
    </alternativeName>
    <alternativeName>
        <fullName evidence="12">HSP70</fullName>
    </alternativeName>
    <alternativeName>
        <fullName evidence="11">Heat shock 70 kDa protein</fullName>
    </alternativeName>
    <alternativeName>
        <fullName evidence="10">Heat shock protein 70</fullName>
    </alternativeName>
</protein>
<name>A0A398AY77_9BACI</name>
<dbReference type="SUPFAM" id="SSF53067">
    <property type="entry name" value="Actin-like ATPase domain"/>
    <property type="match status" value="2"/>
</dbReference>
<evidence type="ECO:0000256" key="4">
    <source>
        <dbReference type="ARBA" id="ARBA00017249"/>
    </source>
</evidence>
<evidence type="ECO:0000256" key="1">
    <source>
        <dbReference type="ARBA" id="ARBA00002290"/>
    </source>
</evidence>
<evidence type="ECO:0000313" key="14">
    <source>
        <dbReference type="EMBL" id="RID82491.1"/>
    </source>
</evidence>
<keyword evidence="15" id="KW-1185">Reference proteome</keyword>
<keyword evidence="5" id="KW-0597">Phosphoprotein</keyword>
<evidence type="ECO:0000256" key="10">
    <source>
        <dbReference type="ARBA" id="ARBA00030019"/>
    </source>
</evidence>
<dbReference type="GO" id="GO:0005524">
    <property type="term" value="F:ATP binding"/>
    <property type="evidence" value="ECO:0007669"/>
    <property type="project" value="UniProtKB-KW"/>
</dbReference>
<comment type="caution">
    <text evidence="14">The sequence shown here is derived from an EMBL/GenBank/DDBJ whole genome shotgun (WGS) entry which is preliminary data.</text>
</comment>
<dbReference type="PRINTS" id="PR00301">
    <property type="entry name" value="HEATSHOCK70"/>
</dbReference>
<gene>
    <name evidence="14" type="ORF">D1970_18990</name>
</gene>
<reference evidence="14 15" key="1">
    <citation type="submission" date="2018-08" db="EMBL/GenBank/DDBJ databases">
        <title>Bacillus jemisoniae sp. nov., Bacillus chryseoplanitiae sp. nov., Bacillus resnikiae sp. nov., and Bacillus frankliniae sp. nov., isolated from Viking spacecraft and associated surfaces.</title>
        <authorList>
            <person name="Seuylemezian A."/>
            <person name="Vaishampayan P."/>
        </authorList>
    </citation>
    <scope>NUCLEOTIDE SEQUENCE [LARGE SCALE GENOMIC DNA]</scope>
    <source>
        <strain evidence="14 15">JJ-247</strain>
    </source>
</reference>
<organism evidence="14 15">
    <name type="scientific">Mesobacillus zeae</name>
    <dbReference type="NCBI Taxonomy" id="1917180"/>
    <lineage>
        <taxon>Bacteria</taxon>
        <taxon>Bacillati</taxon>
        <taxon>Bacillota</taxon>
        <taxon>Bacilli</taxon>
        <taxon>Bacillales</taxon>
        <taxon>Bacillaceae</taxon>
        <taxon>Mesobacillus</taxon>
    </lineage>
</organism>
<dbReference type="SUPFAM" id="SSF100920">
    <property type="entry name" value="Heat shock protein 70kD (HSP70), peptide-binding domain"/>
    <property type="match status" value="1"/>
</dbReference>
<evidence type="ECO:0000256" key="13">
    <source>
        <dbReference type="RuleBase" id="RU003322"/>
    </source>
</evidence>
<evidence type="ECO:0000256" key="3">
    <source>
        <dbReference type="ARBA" id="ARBA00014415"/>
    </source>
</evidence>
<dbReference type="AlphaFoldDB" id="A0A398AY77"/>
<dbReference type="Gene3D" id="3.30.420.40">
    <property type="match status" value="3"/>
</dbReference>
<accession>A0A398AY77</accession>
<evidence type="ECO:0000256" key="8">
    <source>
        <dbReference type="ARBA" id="ARBA00023016"/>
    </source>
</evidence>
<dbReference type="Proteomes" id="UP000265816">
    <property type="component" value="Unassembled WGS sequence"/>
</dbReference>
<evidence type="ECO:0000256" key="9">
    <source>
        <dbReference type="ARBA" id="ARBA00023186"/>
    </source>
</evidence>
<dbReference type="InterPro" id="IPR029047">
    <property type="entry name" value="HSP70_peptide-bd_sf"/>
</dbReference>